<reference evidence="7" key="1">
    <citation type="submission" date="2022-12" db="EMBL/GenBank/DDBJ databases">
        <title>Reference genome sequencing for broad-spectrum identification of bacterial and archaeal isolates by mass spectrometry.</title>
        <authorList>
            <person name="Sekiguchi Y."/>
            <person name="Tourlousse D.M."/>
        </authorList>
    </citation>
    <scope>NUCLEOTIDE SEQUENCE</scope>
    <source>
        <strain evidence="7">10succ1</strain>
    </source>
</reference>
<feature type="transmembrane region" description="Helical" evidence="6">
    <location>
        <begin position="29"/>
        <end position="50"/>
    </location>
</feature>
<comment type="subcellular location">
    <subcellularLocation>
        <location evidence="1">Membrane</location>
        <topology evidence="1">Multi-pass membrane protein</topology>
    </subcellularLocation>
</comment>
<evidence type="ECO:0000256" key="2">
    <source>
        <dbReference type="ARBA" id="ARBA00022692"/>
    </source>
</evidence>
<keyword evidence="8" id="KW-1185">Reference proteome</keyword>
<sequence length="269" mass="28626">MKTFMNTVECAEAVVKMGVKKANTKPSKVFTLGFMAGMFVGLAYVAYITATSFAGPAINPVVGKFIGSAIFPTAVILVLLAGASLFTGNNLATLAWMTGDAKLSDVMRNWVFVWLGNFAGSLFLVFVVSMAGIFKSEAMIDATVHLATHKAHMTFTSALFSGFLCNVVVALGVWISFSATDAGGKIMAAWFPIMMFAFSGYQHVVANMFVISMGWVLDPSAFTIAEAFMGNFIPVTIGNALAGGLFIPGIYYTLYLKKDTAAQAVTNKG</sequence>
<evidence type="ECO:0000256" key="3">
    <source>
        <dbReference type="ARBA" id="ARBA00022989"/>
    </source>
</evidence>
<keyword evidence="4 6" id="KW-0472">Membrane</keyword>
<evidence type="ECO:0000256" key="5">
    <source>
        <dbReference type="ARBA" id="ARBA00049660"/>
    </source>
</evidence>
<evidence type="ECO:0000313" key="7">
    <source>
        <dbReference type="EMBL" id="GLI54921.1"/>
    </source>
</evidence>
<dbReference type="InterPro" id="IPR000292">
    <property type="entry name" value="For/NO2_transpt"/>
</dbReference>
<feature type="transmembrane region" description="Helical" evidence="6">
    <location>
        <begin position="232"/>
        <end position="254"/>
    </location>
</feature>
<evidence type="ECO:0000256" key="4">
    <source>
        <dbReference type="ARBA" id="ARBA00023136"/>
    </source>
</evidence>
<evidence type="ECO:0000256" key="1">
    <source>
        <dbReference type="ARBA" id="ARBA00004141"/>
    </source>
</evidence>
<comment type="caution">
    <text evidence="7">The sequence shown here is derived from an EMBL/GenBank/DDBJ whole genome shotgun (WGS) entry which is preliminary data.</text>
</comment>
<feature type="transmembrane region" description="Helical" evidence="6">
    <location>
        <begin position="154"/>
        <end position="177"/>
    </location>
</feature>
<organism evidence="7 8">
    <name type="scientific">Propionigenium maris DSM 9537</name>
    <dbReference type="NCBI Taxonomy" id="1123000"/>
    <lineage>
        <taxon>Bacteria</taxon>
        <taxon>Fusobacteriati</taxon>
        <taxon>Fusobacteriota</taxon>
        <taxon>Fusobacteriia</taxon>
        <taxon>Fusobacteriales</taxon>
        <taxon>Fusobacteriaceae</taxon>
        <taxon>Propionigenium</taxon>
    </lineage>
</organism>
<dbReference type="EMBL" id="BSDY01000002">
    <property type="protein sequence ID" value="GLI54921.1"/>
    <property type="molecule type" value="Genomic_DNA"/>
</dbReference>
<comment type="similarity">
    <text evidence="5">Belongs to the FNT transporter (TC 1.A.16) family.</text>
</comment>
<dbReference type="GO" id="GO:0015499">
    <property type="term" value="F:formate transmembrane transporter activity"/>
    <property type="evidence" value="ECO:0007669"/>
    <property type="project" value="TreeGrafter"/>
</dbReference>
<evidence type="ECO:0000256" key="6">
    <source>
        <dbReference type="SAM" id="Phobius"/>
    </source>
</evidence>
<dbReference type="GO" id="GO:0005886">
    <property type="term" value="C:plasma membrane"/>
    <property type="evidence" value="ECO:0007669"/>
    <property type="project" value="TreeGrafter"/>
</dbReference>
<keyword evidence="3 6" id="KW-1133">Transmembrane helix</keyword>
<dbReference type="PANTHER" id="PTHR30520:SF6">
    <property type="entry name" value="FORMATE_NITRATE FAMILY TRANSPORTER (EUROFUNG)"/>
    <property type="match status" value="1"/>
</dbReference>
<keyword evidence="2 6" id="KW-0812">Transmembrane</keyword>
<dbReference type="Proteomes" id="UP001144471">
    <property type="component" value="Unassembled WGS sequence"/>
</dbReference>
<dbReference type="PANTHER" id="PTHR30520">
    <property type="entry name" value="FORMATE TRANSPORTER-RELATED"/>
    <property type="match status" value="1"/>
</dbReference>
<name>A0A9W6GJJ3_9FUSO</name>
<dbReference type="PROSITE" id="PS01005">
    <property type="entry name" value="FORMATE_NITRITE_TP_1"/>
    <property type="match status" value="1"/>
</dbReference>
<proteinExistence type="inferred from homology"/>
<dbReference type="InterPro" id="IPR024002">
    <property type="entry name" value="For/NO2_transpt_CS"/>
</dbReference>
<feature type="transmembrane region" description="Helical" evidence="6">
    <location>
        <begin position="189"/>
        <end position="212"/>
    </location>
</feature>
<dbReference type="InterPro" id="IPR023271">
    <property type="entry name" value="Aquaporin-like"/>
</dbReference>
<dbReference type="RefSeq" id="WP_281833079.1">
    <property type="nucleotide sequence ID" value="NZ_BSDY01000002.1"/>
</dbReference>
<feature type="transmembrane region" description="Helical" evidence="6">
    <location>
        <begin position="70"/>
        <end position="98"/>
    </location>
</feature>
<dbReference type="Gene3D" id="1.20.1080.10">
    <property type="entry name" value="Glycerol uptake facilitator protein"/>
    <property type="match status" value="1"/>
</dbReference>
<dbReference type="AlphaFoldDB" id="A0A9W6GJJ3"/>
<feature type="transmembrane region" description="Helical" evidence="6">
    <location>
        <begin position="110"/>
        <end position="134"/>
    </location>
</feature>
<dbReference type="Pfam" id="PF01226">
    <property type="entry name" value="Form_Nir_trans"/>
    <property type="match status" value="1"/>
</dbReference>
<evidence type="ECO:0000313" key="8">
    <source>
        <dbReference type="Proteomes" id="UP001144471"/>
    </source>
</evidence>
<accession>A0A9W6GJJ3</accession>
<gene>
    <name evidence="7" type="ORF">PM10SUCC1_04360</name>
</gene>
<protein>
    <submittedName>
        <fullName evidence="7">Formate/nitrite transporter</fullName>
    </submittedName>
</protein>